<comment type="subcellular location">
    <subcellularLocation>
        <location evidence="8">Endoplasmic reticulum membrane</location>
        <topology evidence="8">Single-pass type I membrane protein</topology>
    </subcellularLocation>
    <subcellularLocation>
        <location evidence="1">Membrane</location>
        <topology evidence="1">Single-pass type I membrane protein</topology>
    </subcellularLocation>
</comment>
<dbReference type="PANTHER" id="PTHR10830:SF0">
    <property type="entry name" value="DOLICHYL-DIPHOSPHOOLIGOSACCHARIDE--PROTEIN GLYCOSYLTRANSFERASE 48 KDA SUBUNIT"/>
    <property type="match status" value="1"/>
</dbReference>
<reference evidence="12" key="1">
    <citation type="submission" date="2010-02" db="EMBL/GenBank/DDBJ databases">
        <title>Sequencing and annotation of the Blastocystis hominis genome.</title>
        <authorList>
            <person name="Wincker P."/>
        </authorList>
    </citation>
    <scope>NUCLEOTIDE SEQUENCE</scope>
    <source>
        <strain evidence="12">Singapore isolate B</strain>
    </source>
</reference>
<evidence type="ECO:0000256" key="2">
    <source>
        <dbReference type="ARBA" id="ARBA00004922"/>
    </source>
</evidence>
<dbReference type="OrthoDB" id="29105at2759"/>
<sequence>MKTVFLLLVIATTLATVYPVPGKRVLALLEDMSFERTHSQFFSNLKNHGCELTFLVLEDSFEIVKYGESKYDNIILMVNSDSKYSSLNAKAFRSFLDFHGDIFVMFSGDPSSFVRTLAGYAGVEIDPKGSSVVDHFTAVPDASNIRHTKFQTTNYLKISRLVGDLATRSGSVTYQGYGLRIDPNNVLAMPIVSGDYATTSLSSEGASQNSAGGITLIAAVQTRYNNRFVLSGSLAFFSDAPGRPAVSLYVPSLSLMQGSASSPGISACRTSSTRSTSAPKTASSPPTKSWCRKFNSPTSPPLSAFCHALLTPSYGRPEVAGNNVVYRVKDELWYSVNVQEWDGSEWKPYKVSEGKGSDAQTDDLQLEFVMLNPYIRQNLTYVEEHDNGDYSTIIHVPDVYGVYKFRLFYQRQGVSFINENTQVSIRPFKHNEFPRFILAAYPYYVK</sequence>
<evidence type="ECO:0000256" key="5">
    <source>
        <dbReference type="ARBA" id="ARBA00022824"/>
    </source>
</evidence>
<feature type="signal peptide" evidence="8">
    <location>
        <begin position="1"/>
        <end position="22"/>
    </location>
</feature>
<dbReference type="InParanoid" id="D8M8A3"/>
<evidence type="ECO:0000256" key="9">
    <source>
        <dbReference type="SAM" id="MobiDB-lite"/>
    </source>
</evidence>
<dbReference type="Pfam" id="PF03345">
    <property type="entry name" value="OST48_N"/>
    <property type="match status" value="1"/>
</dbReference>
<organism evidence="12">
    <name type="scientific">Blastocystis hominis</name>
    <dbReference type="NCBI Taxonomy" id="12968"/>
    <lineage>
        <taxon>Eukaryota</taxon>
        <taxon>Sar</taxon>
        <taxon>Stramenopiles</taxon>
        <taxon>Bigyra</taxon>
        <taxon>Opalozoa</taxon>
        <taxon>Opalinata</taxon>
        <taxon>Blastocystidae</taxon>
        <taxon>Blastocystis</taxon>
    </lineage>
</organism>
<dbReference type="InterPro" id="IPR055457">
    <property type="entry name" value="OST48_N"/>
</dbReference>
<evidence type="ECO:0000256" key="6">
    <source>
        <dbReference type="ARBA" id="ARBA00022989"/>
    </source>
</evidence>
<dbReference type="GO" id="GO:0008250">
    <property type="term" value="C:oligosaccharyltransferase complex"/>
    <property type="evidence" value="ECO:0007669"/>
    <property type="project" value="TreeGrafter"/>
</dbReference>
<proteinExistence type="inferred from homology"/>
<evidence type="ECO:0000256" key="3">
    <source>
        <dbReference type="ARBA" id="ARBA00008743"/>
    </source>
</evidence>
<evidence type="ECO:0000256" key="8">
    <source>
        <dbReference type="RuleBase" id="RU361142"/>
    </source>
</evidence>
<gene>
    <name evidence="12" type="ORF">GSBLH_T00004049001</name>
</gene>
<comment type="pathway">
    <text evidence="2 8">Protein modification; protein glycosylation.</text>
</comment>
<dbReference type="EMBL" id="FN668683">
    <property type="protein sequence ID" value="CBK24292.2"/>
    <property type="molecule type" value="Genomic_DNA"/>
</dbReference>
<dbReference type="InterPro" id="IPR055459">
    <property type="entry name" value="OST48_MD"/>
</dbReference>
<keyword evidence="13" id="KW-1185">Reference proteome</keyword>
<evidence type="ECO:0000259" key="11">
    <source>
        <dbReference type="Pfam" id="PF23358"/>
    </source>
</evidence>
<name>D8M8A3_BLAHO</name>
<comment type="similarity">
    <text evidence="3 8">Belongs to the DDOST 48 kDa subunit family.</text>
</comment>
<dbReference type="UniPathway" id="UPA00378"/>
<keyword evidence="8" id="KW-0732">Signal</keyword>
<dbReference type="AlphaFoldDB" id="D8M8A3"/>
<dbReference type="OMA" id="AHDEYPR"/>
<feature type="compositionally biased region" description="Low complexity" evidence="9">
    <location>
        <begin position="269"/>
        <end position="289"/>
    </location>
</feature>
<comment type="function">
    <text evidence="8">Subunit of the oligosaccharyl transferase (OST) complex that catalyzes the initial transfer of a defined glycan (Glc(3)Man(9)GlcNAc(2) in eukaryotes) from the lipid carrier dolichol-pyrophosphate to an asparagine residue within an Asn-X-Ser/Thr consensus motif in nascent polypeptide chains, the first step in protein N-glycosylation. N-glycosylation occurs cotranslationally and the complex associates with the Sec61 complex at the channel-forming translocon complex that mediates protein translocation across the endoplasmic reticulum (ER).</text>
</comment>
<protein>
    <recommendedName>
        <fullName evidence="8">Dolichyl-diphosphooligosaccharide--protein glycosyltransferase 48 kDa subunit</fullName>
        <shortName evidence="8">Oligosaccharyl transferase 48 kDa subunit</shortName>
    </recommendedName>
</protein>
<comment type="subunit">
    <text evidence="8">Component of the oligosaccharyltransferase (OST) complex.</text>
</comment>
<evidence type="ECO:0000313" key="13">
    <source>
        <dbReference type="Proteomes" id="UP000008312"/>
    </source>
</evidence>
<dbReference type="RefSeq" id="XP_012898340.1">
    <property type="nucleotide sequence ID" value="XM_013042886.1"/>
</dbReference>
<accession>D8M8A3</accession>
<dbReference type="InterPro" id="IPR005013">
    <property type="entry name" value="DDOST_48_kDa_subunit"/>
</dbReference>
<dbReference type="GO" id="GO:0018279">
    <property type="term" value="P:protein N-linked glycosylation via asparagine"/>
    <property type="evidence" value="ECO:0007669"/>
    <property type="project" value="UniProtKB-UniRule"/>
</dbReference>
<evidence type="ECO:0000259" key="10">
    <source>
        <dbReference type="Pfam" id="PF03345"/>
    </source>
</evidence>
<feature type="domain" description="OST48 N-terminal" evidence="10">
    <location>
        <begin position="24"/>
        <end position="240"/>
    </location>
</feature>
<dbReference type="PANTHER" id="PTHR10830">
    <property type="entry name" value="DOLICHYL-DIPHOSPHOOLIGOSACCHARIDE--PROTEIN GLYCOSYLTRANSFERASE 48 KDA SUBUNIT"/>
    <property type="match status" value="1"/>
</dbReference>
<keyword evidence="7" id="KW-0472">Membrane</keyword>
<feature type="chain" id="PRO_5005127195" description="Dolichyl-diphosphooligosaccharide--protein glycosyltransferase 48 kDa subunit" evidence="8">
    <location>
        <begin position="23"/>
        <end position="446"/>
    </location>
</feature>
<feature type="region of interest" description="Disordered" evidence="9">
    <location>
        <begin position="258"/>
        <end position="292"/>
    </location>
</feature>
<keyword evidence="4" id="KW-0812">Transmembrane</keyword>
<keyword evidence="5 8" id="KW-0256">Endoplasmic reticulum</keyword>
<dbReference type="Pfam" id="PF23358">
    <property type="entry name" value="OST48_MD"/>
    <property type="match status" value="1"/>
</dbReference>
<evidence type="ECO:0000313" key="12">
    <source>
        <dbReference type="EMBL" id="CBK24292.2"/>
    </source>
</evidence>
<feature type="domain" description="OST48 middle" evidence="11">
    <location>
        <begin position="323"/>
        <end position="445"/>
    </location>
</feature>
<evidence type="ECO:0000256" key="4">
    <source>
        <dbReference type="ARBA" id="ARBA00022692"/>
    </source>
</evidence>
<dbReference type="Proteomes" id="UP000008312">
    <property type="component" value="Unassembled WGS sequence"/>
</dbReference>
<keyword evidence="6" id="KW-1133">Transmembrane helix</keyword>
<dbReference type="GeneID" id="24921095"/>
<evidence type="ECO:0000256" key="7">
    <source>
        <dbReference type="ARBA" id="ARBA00023136"/>
    </source>
</evidence>
<evidence type="ECO:0000256" key="1">
    <source>
        <dbReference type="ARBA" id="ARBA00004479"/>
    </source>
</evidence>